<dbReference type="CDD" id="cd06426">
    <property type="entry name" value="NTP_transferase_like_2"/>
    <property type="match status" value="1"/>
</dbReference>
<dbReference type="Gene3D" id="3.10.580.10">
    <property type="entry name" value="CBS-domain"/>
    <property type="match status" value="1"/>
</dbReference>
<keyword evidence="1" id="KW-0129">CBS domain</keyword>
<dbReference type="InterPro" id="IPR000644">
    <property type="entry name" value="CBS_dom"/>
</dbReference>
<feature type="domain" description="CBS" evidence="2">
    <location>
        <begin position="14"/>
        <end position="71"/>
    </location>
</feature>
<comment type="caution">
    <text evidence="3">The sequence shown here is derived from an EMBL/GenBank/DDBJ whole genome shotgun (WGS) entry which is preliminary data.</text>
</comment>
<dbReference type="Pfam" id="PF00571">
    <property type="entry name" value="CBS"/>
    <property type="match status" value="1"/>
</dbReference>
<organism evidence="3 4">
    <name type="scientific">Lederbergia wuyishanensis</name>
    <dbReference type="NCBI Taxonomy" id="1347903"/>
    <lineage>
        <taxon>Bacteria</taxon>
        <taxon>Bacillati</taxon>
        <taxon>Bacillota</taxon>
        <taxon>Bacilli</taxon>
        <taxon>Bacillales</taxon>
        <taxon>Bacillaceae</taxon>
        <taxon>Lederbergia</taxon>
    </lineage>
</organism>
<dbReference type="Pfam" id="PF00483">
    <property type="entry name" value="NTP_transferase"/>
    <property type="match status" value="1"/>
</dbReference>
<dbReference type="Proteomes" id="UP001232343">
    <property type="component" value="Unassembled WGS sequence"/>
</dbReference>
<accession>A0ABU0D8Q5</accession>
<dbReference type="InterPro" id="IPR005835">
    <property type="entry name" value="NTP_transferase_dom"/>
</dbReference>
<dbReference type="SUPFAM" id="SSF53448">
    <property type="entry name" value="Nucleotide-diphospho-sugar transferases"/>
    <property type="match status" value="1"/>
</dbReference>
<dbReference type="InterPro" id="IPR046342">
    <property type="entry name" value="CBS_dom_sf"/>
</dbReference>
<gene>
    <name evidence="3" type="ORF">J2S14_003651</name>
</gene>
<protein>
    <submittedName>
        <fullName evidence="3">dTDP-glucose pyrophosphorylase/predicted transcriptional regulator</fullName>
    </submittedName>
</protein>
<name>A0ABU0D8Q5_9BACI</name>
<sequence length="367" mass="42405">MGIKKSHLEVSFKMVNWKNVLVKKNNSILHTMRIIESSSLQFAVVVDDEMCLLGTVTDGDIRRGLIKGLQLSTPIQEVMNKKPIFLYSGKRLSHYRSFMERTALKQLPIVDRKKRVEVVLFSDRQLQALQKENHVILMAGGLGTRLRPLTNNTPKPMLKVGDKPILEIIIENCKNFGFVNFIIPVNYKKEIIQDYFQDGQHLGVNITYLEEKKRLGTAGALSLLTEKPKAPFFVMNGDLLTKINFEQLLDFHNETNSLATMCVRDYEYQIPYGVIKTDNYRLLSIEEKPVHKSFVNAGIYVLNPDIISHIPYNEYLDMPELYRKLISEEKTVTAFPLREYWLDIGQLGDYEKANVEFNQYFTEDESK</sequence>
<dbReference type="PANTHER" id="PTHR22572">
    <property type="entry name" value="SUGAR-1-PHOSPHATE GUANYL TRANSFERASE"/>
    <property type="match status" value="1"/>
</dbReference>
<dbReference type="Gene3D" id="3.90.550.10">
    <property type="entry name" value="Spore Coat Polysaccharide Biosynthesis Protein SpsA, Chain A"/>
    <property type="match status" value="1"/>
</dbReference>
<evidence type="ECO:0000256" key="1">
    <source>
        <dbReference type="PROSITE-ProRule" id="PRU00703"/>
    </source>
</evidence>
<dbReference type="SUPFAM" id="SSF54631">
    <property type="entry name" value="CBS-domain pair"/>
    <property type="match status" value="1"/>
</dbReference>
<evidence type="ECO:0000313" key="4">
    <source>
        <dbReference type="Proteomes" id="UP001232343"/>
    </source>
</evidence>
<keyword evidence="4" id="KW-1185">Reference proteome</keyword>
<evidence type="ECO:0000259" key="2">
    <source>
        <dbReference type="PROSITE" id="PS51371"/>
    </source>
</evidence>
<dbReference type="InterPro" id="IPR029044">
    <property type="entry name" value="Nucleotide-diphossugar_trans"/>
</dbReference>
<dbReference type="InterPro" id="IPR050486">
    <property type="entry name" value="Mannose-1P_guanyltransferase"/>
</dbReference>
<evidence type="ECO:0000313" key="3">
    <source>
        <dbReference type="EMBL" id="MDQ0344807.1"/>
    </source>
</evidence>
<dbReference type="EMBL" id="JAUSUO010000011">
    <property type="protein sequence ID" value="MDQ0344807.1"/>
    <property type="molecule type" value="Genomic_DNA"/>
</dbReference>
<dbReference type="PROSITE" id="PS51371">
    <property type="entry name" value="CBS"/>
    <property type="match status" value="1"/>
</dbReference>
<dbReference type="CDD" id="cd04607">
    <property type="entry name" value="CBS_pair_NTP_transferase_assoc"/>
    <property type="match status" value="1"/>
</dbReference>
<proteinExistence type="predicted"/>
<reference evidence="3 4" key="1">
    <citation type="submission" date="2023-07" db="EMBL/GenBank/DDBJ databases">
        <title>Genomic Encyclopedia of Type Strains, Phase IV (KMG-IV): sequencing the most valuable type-strain genomes for metagenomic binning, comparative biology and taxonomic classification.</title>
        <authorList>
            <person name="Goeker M."/>
        </authorList>
    </citation>
    <scope>NUCLEOTIDE SEQUENCE [LARGE SCALE GENOMIC DNA]</scope>
    <source>
        <strain evidence="3 4">DSM 27848</strain>
    </source>
</reference>